<evidence type="ECO:0000256" key="1">
    <source>
        <dbReference type="ARBA" id="ARBA00022723"/>
    </source>
</evidence>
<name>A0A0D2CVA7_9EURO</name>
<keyword evidence="3" id="KW-0805">Transcription regulation</keyword>
<dbReference type="Pfam" id="PF00172">
    <property type="entry name" value="Zn_clus"/>
    <property type="match status" value="1"/>
</dbReference>
<evidence type="ECO:0000313" key="8">
    <source>
        <dbReference type="EMBL" id="KIW27629.1"/>
    </source>
</evidence>
<keyword evidence="1" id="KW-0479">Metal-binding</keyword>
<dbReference type="STRING" id="569365.A0A0D2CVA7"/>
<keyword evidence="6" id="KW-0539">Nucleus</keyword>
<reference evidence="8 9" key="1">
    <citation type="submission" date="2015-01" db="EMBL/GenBank/DDBJ databases">
        <title>The Genome Sequence of Cladophialophora immunda CBS83496.</title>
        <authorList>
            <consortium name="The Broad Institute Genomics Platform"/>
            <person name="Cuomo C."/>
            <person name="de Hoog S."/>
            <person name="Gorbushina A."/>
            <person name="Stielow B."/>
            <person name="Teixiera M."/>
            <person name="Abouelleil A."/>
            <person name="Chapman S.B."/>
            <person name="Priest M."/>
            <person name="Young S.K."/>
            <person name="Wortman J."/>
            <person name="Nusbaum C."/>
            <person name="Birren B."/>
        </authorList>
    </citation>
    <scope>NUCLEOTIDE SEQUENCE [LARGE SCALE GENOMIC DNA]</scope>
    <source>
        <strain evidence="8 9">CBS 83496</strain>
    </source>
</reference>
<dbReference type="InterPro" id="IPR001138">
    <property type="entry name" value="Zn2Cys6_DnaBD"/>
</dbReference>
<organism evidence="8 9">
    <name type="scientific">Cladophialophora immunda</name>
    <dbReference type="NCBI Taxonomy" id="569365"/>
    <lineage>
        <taxon>Eukaryota</taxon>
        <taxon>Fungi</taxon>
        <taxon>Dikarya</taxon>
        <taxon>Ascomycota</taxon>
        <taxon>Pezizomycotina</taxon>
        <taxon>Eurotiomycetes</taxon>
        <taxon>Chaetothyriomycetidae</taxon>
        <taxon>Chaetothyriales</taxon>
        <taxon>Herpotrichiellaceae</taxon>
        <taxon>Cladophialophora</taxon>
    </lineage>
</organism>
<dbReference type="HOGENOM" id="CLU_040055_0_0_1"/>
<accession>A0A0D2CVA7</accession>
<dbReference type="PROSITE" id="PS50048">
    <property type="entry name" value="ZN2_CY6_FUNGAL_2"/>
    <property type="match status" value="1"/>
</dbReference>
<dbReference type="PANTHER" id="PTHR36206:SF12">
    <property type="entry name" value="ASPERCRYPTIN BIOSYNTHESIS CLUSTER-SPECIFIC TRANSCRIPTION REGULATOR ATNN-RELATED"/>
    <property type="match status" value="1"/>
</dbReference>
<dbReference type="GO" id="GO:0000981">
    <property type="term" value="F:DNA-binding transcription factor activity, RNA polymerase II-specific"/>
    <property type="evidence" value="ECO:0007669"/>
    <property type="project" value="InterPro"/>
</dbReference>
<keyword evidence="5" id="KW-0804">Transcription</keyword>
<dbReference type="VEuPathDB" id="FungiDB:PV07_07354"/>
<keyword evidence="4" id="KW-0238">DNA-binding</keyword>
<dbReference type="PANTHER" id="PTHR36206">
    <property type="entry name" value="ASPERCRYPTIN BIOSYNTHESIS CLUSTER-SPECIFIC TRANSCRIPTION REGULATOR ATNN-RELATED"/>
    <property type="match status" value="1"/>
</dbReference>
<dbReference type="SUPFAM" id="SSF57701">
    <property type="entry name" value="Zn2/Cys6 DNA-binding domain"/>
    <property type="match status" value="1"/>
</dbReference>
<dbReference type="CDD" id="cd00067">
    <property type="entry name" value="GAL4"/>
    <property type="match status" value="1"/>
</dbReference>
<dbReference type="SMART" id="SM00066">
    <property type="entry name" value="GAL4"/>
    <property type="match status" value="1"/>
</dbReference>
<gene>
    <name evidence="8" type="ORF">PV07_07354</name>
</gene>
<keyword evidence="2" id="KW-0862">Zinc</keyword>
<evidence type="ECO:0000256" key="4">
    <source>
        <dbReference type="ARBA" id="ARBA00023125"/>
    </source>
</evidence>
<dbReference type="EMBL" id="KN847043">
    <property type="protein sequence ID" value="KIW27629.1"/>
    <property type="molecule type" value="Genomic_DNA"/>
</dbReference>
<dbReference type="RefSeq" id="XP_016247845.1">
    <property type="nucleotide sequence ID" value="XM_016394426.1"/>
</dbReference>
<dbReference type="AlphaFoldDB" id="A0A0D2CVA7"/>
<keyword evidence="9" id="KW-1185">Reference proteome</keyword>
<evidence type="ECO:0000313" key="9">
    <source>
        <dbReference type="Proteomes" id="UP000054466"/>
    </source>
</evidence>
<sequence>MPAVSRTGRKKRWHHKDFNGCIKCKQRRVKCGSEKPACLRCQKLGVVCPGYQPPKARIFELRRQRDFHSDEDRTNYDFFLRSGSKIVALSQATSEPFWSRLVLQLAESNGIIKHGLIALGALLRPLHANPSSQKYGALCTPHATTKHSAAAMHKMKSAALGAVSPEVAVACCLVSAELDRWLEKETSPVLQILSAYRLLQERRRSNTAGSNTTQDECQQLFEPMVDELIVDTCSCADNFPTLTSGLMSNYQLASGLDRAKSITTYMDALHGVASLLKAVFRSTCPYIVATTAEMDDISFALDTVGHKLQHFHGDGELPVEYQLLQVHHRVARIMFYTLGRNNEFMYDAFHYDFCFIVEQLEQIITASERAGEPTTTGQSVITPTLGLIPPLFLVATKCRDTPIRQQASQLLHGMLRSERGWTSCMAATISQFVIQEELRPGTTPLNPDGLCERPLPRQPRRRIKLDEVEFSSREDKIYLAYTAYSKVDDSPGSKRIASIPYCSHPSVEKNNTTCQMSRKVLRHCGYTGVILFSPQIECHCVRGDTVSAKQIGNKFPKVGISA</sequence>
<evidence type="ECO:0000256" key="6">
    <source>
        <dbReference type="ARBA" id="ARBA00023242"/>
    </source>
</evidence>
<dbReference type="InterPro" id="IPR052360">
    <property type="entry name" value="Transcr_Regulatory_Proteins"/>
</dbReference>
<dbReference type="GO" id="GO:0008270">
    <property type="term" value="F:zinc ion binding"/>
    <property type="evidence" value="ECO:0007669"/>
    <property type="project" value="InterPro"/>
</dbReference>
<dbReference type="Gene3D" id="4.10.240.10">
    <property type="entry name" value="Zn(2)-C6 fungal-type DNA-binding domain"/>
    <property type="match status" value="1"/>
</dbReference>
<dbReference type="Proteomes" id="UP000054466">
    <property type="component" value="Unassembled WGS sequence"/>
</dbReference>
<evidence type="ECO:0000256" key="5">
    <source>
        <dbReference type="ARBA" id="ARBA00023163"/>
    </source>
</evidence>
<evidence type="ECO:0000256" key="2">
    <source>
        <dbReference type="ARBA" id="ARBA00022833"/>
    </source>
</evidence>
<proteinExistence type="predicted"/>
<dbReference type="InterPro" id="IPR036864">
    <property type="entry name" value="Zn2-C6_fun-type_DNA-bd_sf"/>
</dbReference>
<protein>
    <recommendedName>
        <fullName evidence="7">Zn(2)-C6 fungal-type domain-containing protein</fullName>
    </recommendedName>
</protein>
<dbReference type="PROSITE" id="PS00463">
    <property type="entry name" value="ZN2_CY6_FUNGAL_1"/>
    <property type="match status" value="1"/>
</dbReference>
<feature type="domain" description="Zn(2)-C6 fungal-type" evidence="7">
    <location>
        <begin position="20"/>
        <end position="48"/>
    </location>
</feature>
<dbReference type="GO" id="GO:0003677">
    <property type="term" value="F:DNA binding"/>
    <property type="evidence" value="ECO:0007669"/>
    <property type="project" value="UniProtKB-KW"/>
</dbReference>
<evidence type="ECO:0000259" key="7">
    <source>
        <dbReference type="PROSITE" id="PS50048"/>
    </source>
</evidence>
<dbReference type="OrthoDB" id="75169at2759"/>
<dbReference type="GeneID" id="27346548"/>
<evidence type="ECO:0000256" key="3">
    <source>
        <dbReference type="ARBA" id="ARBA00023015"/>
    </source>
</evidence>